<dbReference type="EMBL" id="MF629150">
    <property type="protein sequence ID" value="ATU47044.1"/>
    <property type="molecule type" value="Genomic_DNA"/>
</dbReference>
<dbReference type="KEGG" id="vg:40236477"/>
<name>A0A2D3FAK2_9CAUD</name>
<accession>A0A2D3FAK2</accession>
<dbReference type="RefSeq" id="YP_009639679.1">
    <property type="nucleotide sequence ID" value="NC_042353.1"/>
</dbReference>
<proteinExistence type="predicted"/>
<reference evidence="1 2" key="1">
    <citation type="journal article" date="2018" name="ISME J.">
        <title>Characterization of ecologically diverse viruses infecting co-occurring strains of cosmopolitan hyperhalophilic Bacteroidetes.</title>
        <authorList>
            <person name="Villamor J."/>
            <person name="Ramos-Barbero M.D."/>
            <person name="Gonzalez-Torres P."/>
            <person name="Gabaldon T."/>
            <person name="Rossello-Mora R."/>
            <person name="Meseguer I."/>
            <person name="Martinez-Garcia M."/>
            <person name="Santos F."/>
            <person name="Anton J."/>
        </authorList>
    </citation>
    <scope>NUCLEOTIDE SEQUENCE [LARGE SCALE GENOMIC DNA]</scope>
    <source>
        <strain evidence="1">SRUTV-1</strain>
    </source>
</reference>
<dbReference type="GeneID" id="40236477"/>
<keyword evidence="2" id="KW-1185">Reference proteome</keyword>
<evidence type="ECO:0000313" key="2">
    <source>
        <dbReference type="Proteomes" id="UP000262103"/>
    </source>
</evidence>
<sequence>MPITESTFQIQPESRAEWNGAVAILQQYGYHWGRNDPGPIETCYNKRKRFRHITAYGKSSGWMAGELTHGEYAYPSGAEEPPRWGNSYPR</sequence>
<organism evidence="1 2">
    <name type="scientific">Salinibacter phage SRUTV-1</name>
    <dbReference type="NCBI Taxonomy" id="2684227"/>
    <lineage>
        <taxon>Viruses</taxon>
        <taxon>Duplodnaviria</taxon>
        <taxon>Heunggongvirae</taxon>
        <taxon>Uroviricota</taxon>
        <taxon>Caudoviricetes</taxon>
        <taxon>Kairosalinivirus</taxon>
        <taxon>Kairosalinivirus SRUTV1</taxon>
    </lineage>
</organism>
<evidence type="ECO:0000313" key="1">
    <source>
        <dbReference type="EMBL" id="ATU47044.1"/>
    </source>
</evidence>
<dbReference type="Proteomes" id="UP000262103">
    <property type="component" value="Segment"/>
</dbReference>
<protein>
    <submittedName>
        <fullName evidence="1">Uncharacterized protein</fullName>
    </submittedName>
</protein>